<keyword evidence="11" id="KW-1185">Reference proteome</keyword>
<dbReference type="Proteomes" id="UP000198943">
    <property type="component" value="Unassembled WGS sequence"/>
</dbReference>
<comment type="catalytic activity">
    <reaction evidence="7 8">
        <text>D-arabinose 5-phosphate + phosphoenolpyruvate + H2O = 3-deoxy-alpha-D-manno-2-octulosonate-8-phosphate + phosphate</text>
        <dbReference type="Rhea" id="RHEA:14053"/>
        <dbReference type="ChEBI" id="CHEBI:15377"/>
        <dbReference type="ChEBI" id="CHEBI:43474"/>
        <dbReference type="ChEBI" id="CHEBI:57693"/>
        <dbReference type="ChEBI" id="CHEBI:58702"/>
        <dbReference type="ChEBI" id="CHEBI:85985"/>
        <dbReference type="EC" id="2.5.1.55"/>
    </reaction>
</comment>
<sequence>MHIVNVGPYKVGPGQPMLLFAGPCVLEGYEHSLAIGQEVKRICEKLGMPYVFKASYDKANRSSHTSFRGPGLEEGLKQLAAIKKELGVPVISDVHETIQVEKAAEVLDVMQIPAFLCRQTDLVCAIAKTGRCVNVKKGQFLAPWDMKNVIAKIEAAGNQNILLTERGSSFGYNTLVTDMRGLAIMRELGYPVVMDATHSVQIPGGQGTSSGGQSQYVPHMARAAAAIGIDALFLEVHDDPSKALSDGPNMVRLDRLEALLKDVLAIDKIIRK</sequence>
<dbReference type="Pfam" id="PF00793">
    <property type="entry name" value="DAHP_synth_1"/>
    <property type="match status" value="1"/>
</dbReference>
<dbReference type="NCBIfam" id="TIGR01362">
    <property type="entry name" value="KDO8P_synth"/>
    <property type="match status" value="1"/>
</dbReference>
<dbReference type="GO" id="GO:0019294">
    <property type="term" value="P:keto-3-deoxy-D-manno-octulosonic acid biosynthetic process"/>
    <property type="evidence" value="ECO:0007669"/>
    <property type="project" value="UniProtKB-UniRule"/>
</dbReference>
<comment type="subcellular location">
    <subcellularLocation>
        <location evidence="1 8">Cytoplasm</location>
    </subcellularLocation>
</comment>
<evidence type="ECO:0000256" key="7">
    <source>
        <dbReference type="ARBA" id="ARBA00049112"/>
    </source>
</evidence>
<dbReference type="OrthoDB" id="9780456at2"/>
<dbReference type="UniPathway" id="UPA00357">
    <property type="reaction ID" value="UER00474"/>
</dbReference>
<protein>
    <recommendedName>
        <fullName evidence="8">2-dehydro-3-deoxyphosphooctonate aldolase</fullName>
        <ecNumber evidence="8">2.5.1.55</ecNumber>
    </recommendedName>
    <alternativeName>
        <fullName evidence="8">3-deoxy-D-manno-octulosonic acid 8-phosphate synthase</fullName>
    </alternativeName>
    <alternativeName>
        <fullName evidence="8">KDO-8-phosphate synthase</fullName>
        <shortName evidence="8">KDO 8-P synthase</shortName>
        <shortName evidence="8">KDOPS</shortName>
    </alternativeName>
    <alternativeName>
        <fullName evidence="8">Phospho-2-dehydro-3-deoxyoctonate aldolase</fullName>
    </alternativeName>
</protein>
<dbReference type="SUPFAM" id="SSF51569">
    <property type="entry name" value="Aldolase"/>
    <property type="match status" value="1"/>
</dbReference>
<keyword evidence="5 8" id="KW-0963">Cytoplasm</keyword>
<keyword evidence="8" id="KW-0448">Lipopolysaccharide biosynthesis</keyword>
<keyword evidence="6 8" id="KW-0808">Transferase</keyword>
<dbReference type="UniPathway" id="UPA00030"/>
<dbReference type="PANTHER" id="PTHR21057">
    <property type="entry name" value="PHOSPHO-2-DEHYDRO-3-DEOXYHEPTONATE ALDOLASE"/>
    <property type="match status" value="1"/>
</dbReference>
<proteinExistence type="inferred from homology"/>
<comment type="similarity">
    <text evidence="4 8">Belongs to the KdsA family.</text>
</comment>
<name>A0A1G6HXV1_9FIRM</name>
<comment type="pathway">
    <text evidence="3 8">Carbohydrate biosynthesis; 3-deoxy-D-manno-octulosonate biosynthesis; 3-deoxy-D-manno-octulosonate from D-ribulose 5-phosphate: step 2/3.</text>
</comment>
<evidence type="ECO:0000256" key="3">
    <source>
        <dbReference type="ARBA" id="ARBA00004845"/>
    </source>
</evidence>
<dbReference type="Gene3D" id="3.20.20.70">
    <property type="entry name" value="Aldolase class I"/>
    <property type="match status" value="1"/>
</dbReference>
<dbReference type="RefSeq" id="WP_093729075.1">
    <property type="nucleotide sequence ID" value="NZ_FMYW01000001.1"/>
</dbReference>
<evidence type="ECO:0000256" key="2">
    <source>
        <dbReference type="ARBA" id="ARBA00004756"/>
    </source>
</evidence>
<accession>A0A1G6HXV1</accession>
<evidence type="ECO:0000256" key="8">
    <source>
        <dbReference type="HAMAP-Rule" id="MF_00056"/>
    </source>
</evidence>
<dbReference type="EC" id="2.5.1.55" evidence="8"/>
<comment type="pathway">
    <text evidence="2">Bacterial outer membrane biogenesis; lipopolysaccharide biosynthesis.</text>
</comment>
<dbReference type="InterPro" id="IPR006269">
    <property type="entry name" value="KDO8P_synthase"/>
</dbReference>
<organism evidence="10 11">
    <name type="scientific">Succiniclasticum ruminis</name>
    <dbReference type="NCBI Taxonomy" id="40841"/>
    <lineage>
        <taxon>Bacteria</taxon>
        <taxon>Bacillati</taxon>
        <taxon>Bacillota</taxon>
        <taxon>Negativicutes</taxon>
        <taxon>Acidaminococcales</taxon>
        <taxon>Acidaminococcaceae</taxon>
        <taxon>Succiniclasticum</taxon>
    </lineage>
</organism>
<dbReference type="AlphaFoldDB" id="A0A1G6HXV1"/>
<reference evidence="11" key="1">
    <citation type="submission" date="2016-10" db="EMBL/GenBank/DDBJ databases">
        <authorList>
            <person name="Varghese N."/>
            <person name="Submissions S."/>
        </authorList>
    </citation>
    <scope>NUCLEOTIDE SEQUENCE [LARGE SCALE GENOMIC DNA]</scope>
    <source>
        <strain evidence="11">DSM 11005</strain>
    </source>
</reference>
<feature type="domain" description="DAHP synthetase I/KDSA" evidence="9">
    <location>
        <begin position="10"/>
        <end position="263"/>
    </location>
</feature>
<dbReference type="InterPro" id="IPR013785">
    <property type="entry name" value="Aldolase_TIM"/>
</dbReference>
<dbReference type="NCBIfam" id="NF003543">
    <property type="entry name" value="PRK05198.1"/>
    <property type="match status" value="1"/>
</dbReference>
<evidence type="ECO:0000256" key="5">
    <source>
        <dbReference type="ARBA" id="ARBA00022490"/>
    </source>
</evidence>
<gene>
    <name evidence="8" type="primary">kdsA</name>
    <name evidence="10" type="ORF">SAMN04487864_101315</name>
</gene>
<dbReference type="EMBL" id="FMYW01000001">
    <property type="protein sequence ID" value="SDB98968.1"/>
    <property type="molecule type" value="Genomic_DNA"/>
</dbReference>
<dbReference type="GO" id="GO:0008676">
    <property type="term" value="F:3-deoxy-8-phosphooctulonate synthase activity"/>
    <property type="evidence" value="ECO:0007669"/>
    <property type="project" value="UniProtKB-UniRule"/>
</dbReference>
<dbReference type="GO" id="GO:0005737">
    <property type="term" value="C:cytoplasm"/>
    <property type="evidence" value="ECO:0007669"/>
    <property type="project" value="UniProtKB-SubCell"/>
</dbReference>
<evidence type="ECO:0000256" key="4">
    <source>
        <dbReference type="ARBA" id="ARBA00010499"/>
    </source>
</evidence>
<evidence type="ECO:0000256" key="6">
    <source>
        <dbReference type="ARBA" id="ARBA00022679"/>
    </source>
</evidence>
<evidence type="ECO:0000259" key="9">
    <source>
        <dbReference type="Pfam" id="PF00793"/>
    </source>
</evidence>
<evidence type="ECO:0000313" key="10">
    <source>
        <dbReference type="EMBL" id="SDB98968.1"/>
    </source>
</evidence>
<evidence type="ECO:0000256" key="1">
    <source>
        <dbReference type="ARBA" id="ARBA00004496"/>
    </source>
</evidence>
<dbReference type="HAMAP" id="MF_00056">
    <property type="entry name" value="KDO8P_synth"/>
    <property type="match status" value="1"/>
</dbReference>
<dbReference type="InterPro" id="IPR006218">
    <property type="entry name" value="DAHP1/KDSA"/>
</dbReference>
<evidence type="ECO:0000313" key="11">
    <source>
        <dbReference type="Proteomes" id="UP000198943"/>
    </source>
</evidence>